<evidence type="ECO:0000313" key="2">
    <source>
        <dbReference type="Proteomes" id="UP000006051"/>
    </source>
</evidence>
<dbReference type="STRING" id="867902.Ornrh_0680"/>
<keyword evidence="2" id="KW-1185">Reference proteome</keyword>
<dbReference type="eggNOG" id="COG2315">
    <property type="taxonomic scope" value="Bacteria"/>
</dbReference>
<name>I3ZYU4_ORNRL</name>
<dbReference type="InterPro" id="IPR038056">
    <property type="entry name" value="YjbR-like_sf"/>
</dbReference>
<organism evidence="1 2">
    <name type="scientific">Ornithobacterium rhinotracheale (strain ATCC 51463 / DSM 15997 / CCUG 23171 / CIP 104009 / LMG 9086)</name>
    <dbReference type="NCBI Taxonomy" id="867902"/>
    <lineage>
        <taxon>Bacteria</taxon>
        <taxon>Pseudomonadati</taxon>
        <taxon>Bacteroidota</taxon>
        <taxon>Flavobacteriia</taxon>
        <taxon>Flavobacteriales</taxon>
        <taxon>Weeksellaceae</taxon>
        <taxon>Ornithobacterium</taxon>
    </lineage>
</organism>
<dbReference type="GeneID" id="71568986"/>
<dbReference type="PANTHER" id="PTHR35145:SF1">
    <property type="entry name" value="CYTOPLASMIC PROTEIN"/>
    <property type="match status" value="1"/>
</dbReference>
<dbReference type="HOGENOM" id="CLU_105851_1_1_10"/>
<dbReference type="AlphaFoldDB" id="I3ZYU4"/>
<dbReference type="InterPro" id="IPR058532">
    <property type="entry name" value="YjbR/MT2646/Rv2570-like"/>
</dbReference>
<dbReference type="KEGG" id="orh:Ornrh_0680"/>
<dbReference type="PATRIC" id="fig|867902.3.peg.663"/>
<evidence type="ECO:0008006" key="3">
    <source>
        <dbReference type="Google" id="ProtNLM"/>
    </source>
</evidence>
<sequence>MHIDQVRDLCLKLPFAEESMPFGENFLVFKIGGKMFALLFLTPGRRWINLKAEPSDVLKLKEEFATVMPAYHMNKKHWISVNFEEISPRDLADWVQQSYDLVKAKLPLKIRKNLI</sequence>
<dbReference type="Gene3D" id="3.90.1150.30">
    <property type="match status" value="1"/>
</dbReference>
<gene>
    <name evidence="1" type="ordered locus">Ornrh_0680</name>
</gene>
<reference evidence="1 2" key="1">
    <citation type="submission" date="2012-06" db="EMBL/GenBank/DDBJ databases">
        <title>The complete genome of Ornithobacterium rhinotracheale DSM 15997.</title>
        <authorList>
            <consortium name="US DOE Joint Genome Institute (JGI-PGF)"/>
            <person name="Lucas S."/>
            <person name="Copeland A."/>
            <person name="Lapidus A."/>
            <person name="Goodwin L."/>
            <person name="Pitluck S."/>
            <person name="Peters L."/>
            <person name="Mikhailova N."/>
            <person name="Teshima H."/>
            <person name="Kyrpides N."/>
            <person name="Mavromatis K."/>
            <person name="Pagani I."/>
            <person name="Ivanova N."/>
            <person name="Ovchinnikova G."/>
            <person name="Zeytun A."/>
            <person name="Detter J.C."/>
            <person name="Han C."/>
            <person name="Land M."/>
            <person name="Hauser L."/>
            <person name="Markowitz V."/>
            <person name="Cheng J.-F."/>
            <person name="Hugenholtz P."/>
            <person name="Woyke T."/>
            <person name="Wu D."/>
            <person name="Lang E."/>
            <person name="Kopitz M."/>
            <person name="Brambilla E."/>
            <person name="Klenk H.-P."/>
            <person name="Eisen J.A."/>
        </authorList>
    </citation>
    <scope>NUCLEOTIDE SEQUENCE [LARGE SCALE GENOMIC DNA]</scope>
    <source>
        <strain evidence="2">ATCC 51463 / DSM 15997 / CCUG 23171 / LMG 9086</strain>
    </source>
</reference>
<dbReference type="Pfam" id="PF04237">
    <property type="entry name" value="YjbR"/>
    <property type="match status" value="1"/>
</dbReference>
<dbReference type="SUPFAM" id="SSF142906">
    <property type="entry name" value="YjbR-like"/>
    <property type="match status" value="1"/>
</dbReference>
<dbReference type="Proteomes" id="UP000006051">
    <property type="component" value="Chromosome"/>
</dbReference>
<evidence type="ECO:0000313" key="1">
    <source>
        <dbReference type="EMBL" id="AFL96878.1"/>
    </source>
</evidence>
<accession>I3ZYU4</accession>
<protein>
    <recommendedName>
        <fullName evidence="3">MmcQ/YjbR family DNA-binding protein</fullName>
    </recommendedName>
</protein>
<dbReference type="EMBL" id="CP003283">
    <property type="protein sequence ID" value="AFL96878.1"/>
    <property type="molecule type" value="Genomic_DNA"/>
</dbReference>
<dbReference type="RefSeq" id="WP_014790487.1">
    <property type="nucleotide sequence ID" value="NC_018016.1"/>
</dbReference>
<dbReference type="InterPro" id="IPR007351">
    <property type="entry name" value="YjbR"/>
</dbReference>
<proteinExistence type="predicted"/>
<dbReference type="GeneID" id="97257403"/>
<dbReference type="PANTHER" id="PTHR35145">
    <property type="entry name" value="CYTOPLASMIC PROTEIN-RELATED"/>
    <property type="match status" value="1"/>
</dbReference>